<accession>A0AAU7D3N3</accession>
<name>A0AAU7D3N3_9BACT</name>
<protein>
    <submittedName>
        <fullName evidence="1">Uncharacterized protein</fullName>
    </submittedName>
</protein>
<evidence type="ECO:0000313" key="1">
    <source>
        <dbReference type="EMBL" id="XBH12353.1"/>
    </source>
</evidence>
<dbReference type="RefSeq" id="WP_348269417.1">
    <property type="nucleotide sequence ID" value="NZ_CP121195.1"/>
</dbReference>
<dbReference type="AlphaFoldDB" id="A0AAU7D3N3"/>
<sequence length="197" mass="21466">MSDATVTPSSIHDSKILPAIAETVPEPTQAELKATIAQLEAEIAANKLRGKQEKILNDDGTIKTVAHSILEAKAATEELYLVTERARRARLESEAQNPIPYRTESGGLEYRSQFSQDKPLFPTPDDAERLLGRTRFAAMSPKERAAVRDIRASDVARLDPAVYFGKGSSSLKASELGKTSPGLYAALKQRAVKEGIF</sequence>
<organism evidence="1">
    <name type="scientific">Edaphobacter paludis</name>
    <dbReference type="NCBI Taxonomy" id="3035702"/>
    <lineage>
        <taxon>Bacteria</taxon>
        <taxon>Pseudomonadati</taxon>
        <taxon>Acidobacteriota</taxon>
        <taxon>Terriglobia</taxon>
        <taxon>Terriglobales</taxon>
        <taxon>Acidobacteriaceae</taxon>
        <taxon>Edaphobacter</taxon>
    </lineage>
</organism>
<dbReference type="EMBL" id="CP121195">
    <property type="protein sequence ID" value="XBH12353.1"/>
    <property type="molecule type" value="Genomic_DNA"/>
</dbReference>
<reference evidence="1" key="1">
    <citation type="submission" date="2023-03" db="EMBL/GenBank/DDBJ databases">
        <title>Edaphobacter sp.</title>
        <authorList>
            <person name="Huber K.J."/>
            <person name="Papendorf J."/>
            <person name="Pilke C."/>
            <person name="Bunk B."/>
            <person name="Sproeer C."/>
            <person name="Pester M."/>
        </authorList>
    </citation>
    <scope>NUCLEOTIDE SEQUENCE</scope>
    <source>
        <strain evidence="1">DSM 109920</strain>
    </source>
</reference>
<proteinExistence type="predicted"/>
<gene>
    <name evidence="1" type="ORF">P8936_11660</name>
</gene>